<accession>A0A3G5ADS4</accession>
<reference evidence="1" key="1">
    <citation type="submission" date="2018-10" db="EMBL/GenBank/DDBJ databases">
        <title>Hidden diversity of soil giant viruses.</title>
        <authorList>
            <person name="Schulz F."/>
            <person name="Alteio L."/>
            <person name="Goudeau D."/>
            <person name="Ryan E.M."/>
            <person name="Malmstrom R.R."/>
            <person name="Blanchard J."/>
            <person name="Woyke T."/>
        </authorList>
    </citation>
    <scope>NUCLEOTIDE SEQUENCE</scope>
    <source>
        <strain evidence="1">HYV1</strain>
    </source>
</reference>
<dbReference type="EMBL" id="MK072407">
    <property type="protein sequence ID" value="AYV84421.1"/>
    <property type="molecule type" value="Genomic_DNA"/>
</dbReference>
<gene>
    <name evidence="1" type="ORF">Hyperionvirus25_7</name>
</gene>
<protein>
    <submittedName>
        <fullName evidence="1">Uncharacterized protein</fullName>
    </submittedName>
</protein>
<organism evidence="1">
    <name type="scientific">Hyperionvirus sp</name>
    <dbReference type="NCBI Taxonomy" id="2487770"/>
    <lineage>
        <taxon>Viruses</taxon>
        <taxon>Varidnaviria</taxon>
        <taxon>Bamfordvirae</taxon>
        <taxon>Nucleocytoviricota</taxon>
        <taxon>Megaviricetes</taxon>
        <taxon>Imitervirales</taxon>
        <taxon>Mimiviridae</taxon>
        <taxon>Klosneuvirinae</taxon>
    </lineage>
</organism>
<proteinExistence type="predicted"/>
<name>A0A3G5ADS4_9VIRU</name>
<evidence type="ECO:0000313" key="1">
    <source>
        <dbReference type="EMBL" id="AYV84421.1"/>
    </source>
</evidence>
<sequence>MYGCSWIMDEDKSIGAKLVAECAMLDAKIVGCSATVRELRRALGKAKAEENSCKSALRVAQKRLKQFEIEQKIGPSVIAAKAAIAQWSDSKTKEDRAAAAKRYYEAIPSILNVDLHSLPILPVKEHEDITMLIRVVFSSSLRSVEISRKSFNQFDEKRTEEYLCITIIENDHSMDKIMLRKIIASLGLFDDVVYDSSVFSAIEKGSKYAQLPNGVWIDKTIFDPDWEVRKCAKCDKWIPRCNSCKRWDRYMYTDKHVAICTDFDCKLSLGYVEYTSSDEDKPEYLGACECRR</sequence>